<accession>A0A438EMT1</accession>
<evidence type="ECO:0000313" key="3">
    <source>
        <dbReference type="Proteomes" id="UP000288805"/>
    </source>
</evidence>
<gene>
    <name evidence="2" type="ORF">CK203_081000</name>
</gene>
<comment type="caution">
    <text evidence="2">The sequence shown here is derived from an EMBL/GenBank/DDBJ whole genome shotgun (WGS) entry which is preliminary data.</text>
</comment>
<evidence type="ECO:0008006" key="4">
    <source>
        <dbReference type="Google" id="ProtNLM"/>
    </source>
</evidence>
<dbReference type="EMBL" id="QGNW01001235">
    <property type="protein sequence ID" value="RVW48977.1"/>
    <property type="molecule type" value="Genomic_DNA"/>
</dbReference>
<feature type="compositionally biased region" description="Acidic residues" evidence="1">
    <location>
        <begin position="72"/>
        <end position="81"/>
    </location>
</feature>
<proteinExistence type="predicted"/>
<feature type="compositionally biased region" description="Polar residues" evidence="1">
    <location>
        <begin position="83"/>
        <end position="95"/>
    </location>
</feature>
<protein>
    <recommendedName>
        <fullName evidence="4">Reverse transcriptase Ty1/copia-type domain-containing protein</fullName>
    </recommendedName>
</protein>
<feature type="region of interest" description="Disordered" evidence="1">
    <location>
        <begin position="61"/>
        <end position="102"/>
    </location>
</feature>
<reference evidence="2 3" key="1">
    <citation type="journal article" date="2018" name="PLoS Genet.">
        <title>Population sequencing reveals clonal diversity and ancestral inbreeding in the grapevine cultivar Chardonnay.</title>
        <authorList>
            <person name="Roach M.J."/>
            <person name="Johnson D.L."/>
            <person name="Bohlmann J."/>
            <person name="van Vuuren H.J."/>
            <person name="Jones S.J."/>
            <person name="Pretorius I.S."/>
            <person name="Schmidt S.A."/>
            <person name="Borneman A.R."/>
        </authorList>
    </citation>
    <scope>NUCLEOTIDE SEQUENCE [LARGE SCALE GENOMIC DNA]</scope>
    <source>
        <strain evidence="3">cv. Chardonnay</strain>
        <tissue evidence="2">Leaf</tissue>
    </source>
</reference>
<sequence length="182" mass="20153">MKNFVTRISIISSILSIIPFKSTYGSGSYPVPYTSLMNPILVYDQLSNQINARQQGNIRGIELENGPGNVEATEDDPDMEQVENVSNPLSTSDTLSPPKAMFDTDLDVPIAKEDETKGLKSRLENEFKTKDFGNLRNFLGIEVGRSNNGIVALDLLEETGMIGYKPAKTPIDPNHKLRFTTE</sequence>
<name>A0A438EMT1_VITVI</name>
<organism evidence="2 3">
    <name type="scientific">Vitis vinifera</name>
    <name type="common">Grape</name>
    <dbReference type="NCBI Taxonomy" id="29760"/>
    <lineage>
        <taxon>Eukaryota</taxon>
        <taxon>Viridiplantae</taxon>
        <taxon>Streptophyta</taxon>
        <taxon>Embryophyta</taxon>
        <taxon>Tracheophyta</taxon>
        <taxon>Spermatophyta</taxon>
        <taxon>Magnoliopsida</taxon>
        <taxon>eudicotyledons</taxon>
        <taxon>Gunneridae</taxon>
        <taxon>Pentapetalae</taxon>
        <taxon>rosids</taxon>
        <taxon>Vitales</taxon>
        <taxon>Vitaceae</taxon>
        <taxon>Viteae</taxon>
        <taxon>Vitis</taxon>
    </lineage>
</organism>
<dbReference type="AlphaFoldDB" id="A0A438EMT1"/>
<evidence type="ECO:0000256" key="1">
    <source>
        <dbReference type="SAM" id="MobiDB-lite"/>
    </source>
</evidence>
<evidence type="ECO:0000313" key="2">
    <source>
        <dbReference type="EMBL" id="RVW48977.1"/>
    </source>
</evidence>
<dbReference type="Proteomes" id="UP000288805">
    <property type="component" value="Unassembled WGS sequence"/>
</dbReference>